<dbReference type="Pfam" id="PF13276">
    <property type="entry name" value="HTH_21"/>
    <property type="match status" value="1"/>
</dbReference>
<dbReference type="NCBIfam" id="NF033516">
    <property type="entry name" value="transpos_IS3"/>
    <property type="match status" value="1"/>
</dbReference>
<comment type="caution">
    <text evidence="3">The sequence shown here is derived from an EMBL/GenBank/DDBJ whole genome shotgun (WGS) entry which is preliminary data.</text>
</comment>
<dbReference type="InterPro" id="IPR036397">
    <property type="entry name" value="RNaseH_sf"/>
</dbReference>
<dbReference type="InterPro" id="IPR025948">
    <property type="entry name" value="HTH-like_dom"/>
</dbReference>
<protein>
    <submittedName>
        <fullName evidence="3">Transposase InsO family protein</fullName>
    </submittedName>
</protein>
<sequence length="186" mass="21526">MEIKRLNEKVDGIYGYRRITLNLNRTLSRPVNHKRVYRLMRISGIQSVIRRKRKSYKASTPQHVVENVLNRDFHAEMPNEKWLTDVTEMKYGTISKAYLSAILDLYDGSIVSYVLGTSNNNPLVFKTLDLALEANPEATPLLHSDRGFQYTSPAFKRKMEKAEMVQSMSRVGRCIDNGQWKDFGEH</sequence>
<dbReference type="EMBL" id="JAUSUO010000015">
    <property type="protein sequence ID" value="MDQ0345356.1"/>
    <property type="molecule type" value="Genomic_DNA"/>
</dbReference>
<dbReference type="PANTHER" id="PTHR46889">
    <property type="entry name" value="TRANSPOSASE INSF FOR INSERTION SEQUENCE IS3B-RELATED"/>
    <property type="match status" value="1"/>
</dbReference>
<keyword evidence="4" id="KW-1185">Reference proteome</keyword>
<evidence type="ECO:0000259" key="2">
    <source>
        <dbReference type="PROSITE" id="PS50994"/>
    </source>
</evidence>
<organism evidence="3 4">
    <name type="scientific">Lederbergia wuyishanensis</name>
    <dbReference type="NCBI Taxonomy" id="1347903"/>
    <lineage>
        <taxon>Bacteria</taxon>
        <taxon>Bacillati</taxon>
        <taxon>Bacillota</taxon>
        <taxon>Bacilli</taxon>
        <taxon>Bacillales</taxon>
        <taxon>Bacillaceae</taxon>
        <taxon>Lederbergia</taxon>
    </lineage>
</organism>
<dbReference type="InterPro" id="IPR050900">
    <property type="entry name" value="Transposase_IS3/IS150/IS904"/>
</dbReference>
<gene>
    <name evidence="3" type="ORF">J2S14_004212</name>
</gene>
<proteinExistence type="predicted"/>
<dbReference type="PANTHER" id="PTHR46889:SF4">
    <property type="entry name" value="TRANSPOSASE INSO FOR INSERTION SEQUENCE ELEMENT IS911B-RELATED"/>
    <property type="match status" value="1"/>
</dbReference>
<evidence type="ECO:0000313" key="4">
    <source>
        <dbReference type="Proteomes" id="UP001232343"/>
    </source>
</evidence>
<dbReference type="PROSITE" id="PS50994">
    <property type="entry name" value="INTEGRASE"/>
    <property type="match status" value="1"/>
</dbReference>
<comment type="function">
    <text evidence="1">Involved in the transposition of the insertion sequence.</text>
</comment>
<dbReference type="InterPro" id="IPR012337">
    <property type="entry name" value="RNaseH-like_sf"/>
</dbReference>
<dbReference type="SUPFAM" id="SSF53098">
    <property type="entry name" value="Ribonuclease H-like"/>
    <property type="match status" value="1"/>
</dbReference>
<dbReference type="Proteomes" id="UP001232343">
    <property type="component" value="Unassembled WGS sequence"/>
</dbReference>
<dbReference type="InterPro" id="IPR048020">
    <property type="entry name" value="Transpos_IS3"/>
</dbReference>
<name>A0ABU0DAJ6_9BACI</name>
<reference evidence="3 4" key="1">
    <citation type="submission" date="2023-07" db="EMBL/GenBank/DDBJ databases">
        <title>Genomic Encyclopedia of Type Strains, Phase IV (KMG-IV): sequencing the most valuable type-strain genomes for metagenomic binning, comparative biology and taxonomic classification.</title>
        <authorList>
            <person name="Goeker M."/>
        </authorList>
    </citation>
    <scope>NUCLEOTIDE SEQUENCE [LARGE SCALE GENOMIC DNA]</scope>
    <source>
        <strain evidence="3 4">DSM 27848</strain>
    </source>
</reference>
<dbReference type="InterPro" id="IPR001584">
    <property type="entry name" value="Integrase_cat-core"/>
</dbReference>
<feature type="domain" description="Integrase catalytic" evidence="2">
    <location>
        <begin position="74"/>
        <end position="186"/>
    </location>
</feature>
<evidence type="ECO:0000313" key="3">
    <source>
        <dbReference type="EMBL" id="MDQ0345356.1"/>
    </source>
</evidence>
<dbReference type="Pfam" id="PF00665">
    <property type="entry name" value="rve"/>
    <property type="match status" value="1"/>
</dbReference>
<dbReference type="Gene3D" id="3.30.420.10">
    <property type="entry name" value="Ribonuclease H-like superfamily/Ribonuclease H"/>
    <property type="match status" value="1"/>
</dbReference>
<evidence type="ECO:0000256" key="1">
    <source>
        <dbReference type="ARBA" id="ARBA00002286"/>
    </source>
</evidence>
<accession>A0ABU0DAJ6</accession>